<dbReference type="AlphaFoldDB" id="A0A101RKM2"/>
<reference evidence="2 3" key="1">
    <citation type="submission" date="2015-10" db="EMBL/GenBank/DDBJ databases">
        <title>Draft genome sequence of Streptomyces canus DSM 40017, type strain for the species Streptomyces canus.</title>
        <authorList>
            <person name="Ruckert C."/>
            <person name="Winkler A."/>
            <person name="Kalinowski J."/>
            <person name="Kampfer P."/>
            <person name="Glaeser S."/>
        </authorList>
    </citation>
    <scope>NUCLEOTIDE SEQUENCE [LARGE SCALE GENOMIC DNA]</scope>
    <source>
        <strain evidence="2 3">DSM 40017</strain>
    </source>
</reference>
<feature type="compositionally biased region" description="Gly residues" evidence="1">
    <location>
        <begin position="8"/>
        <end position="18"/>
    </location>
</feature>
<comment type="caution">
    <text evidence="2">The sequence shown here is derived from an EMBL/GenBank/DDBJ whole genome shotgun (WGS) entry which is preliminary data.</text>
</comment>
<dbReference type="EMBL" id="LMWU01000079">
    <property type="protein sequence ID" value="KUN56027.1"/>
    <property type="molecule type" value="Genomic_DNA"/>
</dbReference>
<feature type="region of interest" description="Disordered" evidence="1">
    <location>
        <begin position="1"/>
        <end position="49"/>
    </location>
</feature>
<organism evidence="2 3">
    <name type="scientific">Streptomyces canus</name>
    <dbReference type="NCBI Taxonomy" id="58343"/>
    <lineage>
        <taxon>Bacteria</taxon>
        <taxon>Bacillati</taxon>
        <taxon>Actinomycetota</taxon>
        <taxon>Actinomycetes</taxon>
        <taxon>Kitasatosporales</taxon>
        <taxon>Streptomycetaceae</taxon>
        <taxon>Streptomyces</taxon>
        <taxon>Streptomyces aurantiacus group</taxon>
    </lineage>
</organism>
<dbReference type="Proteomes" id="UP000053669">
    <property type="component" value="Unassembled WGS sequence"/>
</dbReference>
<protein>
    <submittedName>
        <fullName evidence="2">Uncharacterized protein</fullName>
    </submittedName>
</protein>
<evidence type="ECO:0000313" key="3">
    <source>
        <dbReference type="Proteomes" id="UP000053669"/>
    </source>
</evidence>
<evidence type="ECO:0000256" key="1">
    <source>
        <dbReference type="SAM" id="MobiDB-lite"/>
    </source>
</evidence>
<accession>A0A101RKM2</accession>
<gene>
    <name evidence="2" type="ORF">AQJ46_48895</name>
</gene>
<name>A0A101RKM2_9ACTN</name>
<sequence>MSDEVSGAGAGGAGGGWIVGPDDVVGAYGSGGEADESSPVPHPTARHSKAAAIPRMSDAFIAAPSEIPALQFRERA</sequence>
<proteinExistence type="predicted"/>
<evidence type="ECO:0000313" key="2">
    <source>
        <dbReference type="EMBL" id="KUN56027.1"/>
    </source>
</evidence>
<dbReference type="STRING" id="58343.AQJ46_48895"/>